<accession>A0A4Q9MDA0</accession>
<dbReference type="AlphaFoldDB" id="A0A4Q9MDA0"/>
<dbReference type="Proteomes" id="UP000292957">
    <property type="component" value="Unassembled WGS sequence"/>
</dbReference>
<dbReference type="EMBL" id="ML143497">
    <property type="protein sequence ID" value="TBU23691.1"/>
    <property type="molecule type" value="Genomic_DNA"/>
</dbReference>
<organism evidence="2">
    <name type="scientific">Dichomitus squalens</name>
    <dbReference type="NCBI Taxonomy" id="114155"/>
    <lineage>
        <taxon>Eukaryota</taxon>
        <taxon>Fungi</taxon>
        <taxon>Dikarya</taxon>
        <taxon>Basidiomycota</taxon>
        <taxon>Agaricomycotina</taxon>
        <taxon>Agaricomycetes</taxon>
        <taxon>Polyporales</taxon>
        <taxon>Polyporaceae</taxon>
        <taxon>Dichomitus</taxon>
    </lineage>
</organism>
<evidence type="ECO:0000313" key="2">
    <source>
        <dbReference type="EMBL" id="TBU23691.1"/>
    </source>
</evidence>
<proteinExistence type="predicted"/>
<evidence type="ECO:0000256" key="1">
    <source>
        <dbReference type="SAM" id="MobiDB-lite"/>
    </source>
</evidence>
<gene>
    <name evidence="2" type="ORF">BD311DRAFT_767946</name>
</gene>
<reference evidence="2" key="1">
    <citation type="submission" date="2019-01" db="EMBL/GenBank/DDBJ databases">
        <title>Draft genome sequences of three monokaryotic isolates of the white-rot basidiomycete fungus Dichomitus squalens.</title>
        <authorList>
            <consortium name="DOE Joint Genome Institute"/>
            <person name="Lopez S.C."/>
            <person name="Andreopoulos B."/>
            <person name="Pangilinan J."/>
            <person name="Lipzen A."/>
            <person name="Riley R."/>
            <person name="Ahrendt S."/>
            <person name="Ng V."/>
            <person name="Barry K."/>
            <person name="Daum C."/>
            <person name="Grigoriev I.V."/>
            <person name="Hilden K.S."/>
            <person name="Makela M.R."/>
            <person name="de Vries R.P."/>
        </authorList>
    </citation>
    <scope>NUCLEOTIDE SEQUENCE [LARGE SCALE GENOMIC DNA]</scope>
    <source>
        <strain evidence="2">OM18370.1</strain>
    </source>
</reference>
<sequence>MQHMSFEVDIGEGVISGHAMVQSDSRGGQEEPSVPPSKAAKPGDADGPAINADGTDHEGTAGLTPEETLEIILVDGLRVGVEMAELIHLRSLLAMTILDSDMDVPPYLEEGLCGFIWATHFLWILD</sequence>
<name>A0A4Q9MDA0_9APHY</name>
<protein>
    <submittedName>
        <fullName evidence="2">Uncharacterized protein</fullName>
    </submittedName>
</protein>
<feature type="region of interest" description="Disordered" evidence="1">
    <location>
        <begin position="17"/>
        <end position="65"/>
    </location>
</feature>